<dbReference type="Pfam" id="PF02758">
    <property type="entry name" value="PYRIN"/>
    <property type="match status" value="1"/>
</dbReference>
<dbReference type="GeneTree" id="ENSGT01030000234768"/>
<dbReference type="InterPro" id="IPR011029">
    <property type="entry name" value="DEATH-like_dom_sf"/>
</dbReference>
<reference evidence="2" key="2">
    <citation type="submission" date="2025-09" db="UniProtKB">
        <authorList>
            <consortium name="Ensembl"/>
        </authorList>
    </citation>
    <scope>IDENTIFICATION</scope>
</reference>
<evidence type="ECO:0000313" key="3">
    <source>
        <dbReference type="Proteomes" id="UP000694568"/>
    </source>
</evidence>
<proteinExistence type="predicted"/>
<dbReference type="SUPFAM" id="SSF47986">
    <property type="entry name" value="DEATH domain"/>
    <property type="match status" value="1"/>
</dbReference>
<dbReference type="AlphaFoldDB" id="A0A8C9YBE4"/>
<sequence>MPPKTIKMALAEMLEDLKKQDFEKFCHRLVDRREEPHVRRNRVEGKNFLEIADVLVSTFTEPGALKITLEILRDIDCNEDATRLGEISYCNSVAYFRDKQPLLDEKMDVLASILSSNSRQSKMSNYVYMSP</sequence>
<dbReference type="Gene3D" id="1.10.533.10">
    <property type="entry name" value="Death Domain, Fas"/>
    <property type="match status" value="1"/>
</dbReference>
<evidence type="ECO:0000259" key="1">
    <source>
        <dbReference type="PROSITE" id="PS50824"/>
    </source>
</evidence>
<feature type="domain" description="Pyrin" evidence="1">
    <location>
        <begin position="1"/>
        <end position="90"/>
    </location>
</feature>
<accession>A0A8C9YBE4</accession>
<keyword evidence="3" id="KW-1185">Reference proteome</keyword>
<evidence type="ECO:0000313" key="2">
    <source>
        <dbReference type="Ensembl" id="ENSSLUP00000020290.1"/>
    </source>
</evidence>
<dbReference type="SMART" id="SM01289">
    <property type="entry name" value="PYRIN"/>
    <property type="match status" value="1"/>
</dbReference>
<dbReference type="InterPro" id="IPR004020">
    <property type="entry name" value="DAPIN"/>
</dbReference>
<dbReference type="Proteomes" id="UP000694568">
    <property type="component" value="Unplaced"/>
</dbReference>
<name>A0A8C9YBE4_SANLU</name>
<dbReference type="PROSITE" id="PS50824">
    <property type="entry name" value="DAPIN"/>
    <property type="match status" value="1"/>
</dbReference>
<reference evidence="2" key="1">
    <citation type="submission" date="2025-08" db="UniProtKB">
        <authorList>
            <consortium name="Ensembl"/>
        </authorList>
    </citation>
    <scope>IDENTIFICATION</scope>
</reference>
<organism evidence="2 3">
    <name type="scientific">Sander lucioperca</name>
    <name type="common">Pike-perch</name>
    <name type="synonym">Perca lucioperca</name>
    <dbReference type="NCBI Taxonomy" id="283035"/>
    <lineage>
        <taxon>Eukaryota</taxon>
        <taxon>Metazoa</taxon>
        <taxon>Chordata</taxon>
        <taxon>Craniata</taxon>
        <taxon>Vertebrata</taxon>
        <taxon>Euteleostomi</taxon>
        <taxon>Actinopterygii</taxon>
        <taxon>Neopterygii</taxon>
        <taxon>Teleostei</taxon>
        <taxon>Neoteleostei</taxon>
        <taxon>Acanthomorphata</taxon>
        <taxon>Eupercaria</taxon>
        <taxon>Perciformes</taxon>
        <taxon>Percoidei</taxon>
        <taxon>Percidae</taxon>
        <taxon>Luciopercinae</taxon>
        <taxon>Sander</taxon>
    </lineage>
</organism>
<protein>
    <recommendedName>
        <fullName evidence="1">Pyrin domain-containing protein</fullName>
    </recommendedName>
</protein>
<dbReference type="Ensembl" id="ENSSLUT00000020939.1">
    <property type="protein sequence ID" value="ENSSLUP00000020290.1"/>
    <property type="gene ID" value="ENSSLUG00000009378.1"/>
</dbReference>